<dbReference type="InterPro" id="IPR029044">
    <property type="entry name" value="Nucleotide-diphossugar_trans"/>
</dbReference>
<dbReference type="EMBL" id="BMYJ01000005">
    <property type="protein sequence ID" value="GHC55658.1"/>
    <property type="molecule type" value="Genomic_DNA"/>
</dbReference>
<dbReference type="Pfam" id="PF00535">
    <property type="entry name" value="Glycos_transf_2"/>
    <property type="match status" value="1"/>
</dbReference>
<name>A0A918TP52_9RHOB</name>
<comment type="caution">
    <text evidence="2">The sequence shown here is derived from an EMBL/GenBank/DDBJ whole genome shotgun (WGS) entry which is preliminary data.</text>
</comment>
<evidence type="ECO:0000259" key="1">
    <source>
        <dbReference type="Pfam" id="PF00535"/>
    </source>
</evidence>
<accession>A0A918TP52</accession>
<organism evidence="2 3">
    <name type="scientific">Neogemmobacter tilapiae</name>
    <dbReference type="NCBI Taxonomy" id="875041"/>
    <lineage>
        <taxon>Bacteria</taxon>
        <taxon>Pseudomonadati</taxon>
        <taxon>Pseudomonadota</taxon>
        <taxon>Alphaproteobacteria</taxon>
        <taxon>Rhodobacterales</taxon>
        <taxon>Paracoccaceae</taxon>
        <taxon>Neogemmobacter</taxon>
    </lineage>
</organism>
<gene>
    <name evidence="2" type="ORF">GCM10007315_18390</name>
</gene>
<reference evidence="2" key="1">
    <citation type="journal article" date="2014" name="Int. J. Syst. Evol. Microbiol.">
        <title>Complete genome sequence of Corynebacterium casei LMG S-19264T (=DSM 44701T), isolated from a smear-ripened cheese.</title>
        <authorList>
            <consortium name="US DOE Joint Genome Institute (JGI-PGF)"/>
            <person name="Walter F."/>
            <person name="Albersmeier A."/>
            <person name="Kalinowski J."/>
            <person name="Ruckert C."/>
        </authorList>
    </citation>
    <scope>NUCLEOTIDE SEQUENCE</scope>
    <source>
        <strain evidence="2">KCTC 23310</strain>
    </source>
</reference>
<evidence type="ECO:0000313" key="3">
    <source>
        <dbReference type="Proteomes" id="UP000638981"/>
    </source>
</evidence>
<reference evidence="2" key="2">
    <citation type="submission" date="2020-09" db="EMBL/GenBank/DDBJ databases">
        <authorList>
            <person name="Sun Q."/>
            <person name="Kim S."/>
        </authorList>
    </citation>
    <scope>NUCLEOTIDE SEQUENCE</scope>
    <source>
        <strain evidence="2">KCTC 23310</strain>
    </source>
</reference>
<protein>
    <recommendedName>
        <fullName evidence="1">Glycosyltransferase 2-like domain-containing protein</fullName>
    </recommendedName>
</protein>
<keyword evidence="3" id="KW-1185">Reference proteome</keyword>
<dbReference type="Gene3D" id="3.90.550.10">
    <property type="entry name" value="Spore Coat Polysaccharide Biosynthesis Protein SpsA, Chain A"/>
    <property type="match status" value="1"/>
</dbReference>
<dbReference type="SUPFAM" id="SSF53448">
    <property type="entry name" value="Nucleotide-diphospho-sugar transferases"/>
    <property type="match status" value="1"/>
</dbReference>
<dbReference type="CDD" id="cd00761">
    <property type="entry name" value="Glyco_tranf_GTA_type"/>
    <property type="match status" value="1"/>
</dbReference>
<feature type="domain" description="Glycosyltransferase 2-like" evidence="1">
    <location>
        <begin position="4"/>
        <end position="93"/>
    </location>
</feature>
<proteinExistence type="predicted"/>
<dbReference type="Proteomes" id="UP000638981">
    <property type="component" value="Unassembled WGS sequence"/>
</dbReference>
<dbReference type="RefSeq" id="WP_189411363.1">
    <property type="nucleotide sequence ID" value="NZ_BMYJ01000005.1"/>
</dbReference>
<sequence>MIEVAIFSYNRVEYLKNCVDSVRLNMPDARLRIFDDNSDDPAMLEYLSRTDAEVVRADTKDEERHGGLYANMQRALDMAEHDYLILLQDDTQVVRPVGPDDLYEIDRIFRANDRRAFLCVLFMKAARMRRFRREVDAYPDENIYRTAAGISEKNFARRLAYFDVVLCNVGRLRTVNWTFAPSERANCEMARELFEDMPVMKSPFVFFCPEVPFFRNRSKTLAARIAARVVGTDLKRYLDLDEAKTTLLKERPLSQWPIAEDWLTPTNPKVRRPFVFKDVSARWWLSALHKIEMKFFRPK</sequence>
<evidence type="ECO:0000313" key="2">
    <source>
        <dbReference type="EMBL" id="GHC55658.1"/>
    </source>
</evidence>
<dbReference type="InterPro" id="IPR001173">
    <property type="entry name" value="Glyco_trans_2-like"/>
</dbReference>
<dbReference type="AlphaFoldDB" id="A0A918TP52"/>